<proteinExistence type="predicted"/>
<feature type="region of interest" description="Disordered" evidence="1">
    <location>
        <begin position="1163"/>
        <end position="1385"/>
    </location>
</feature>
<feature type="compositionally biased region" description="Basic residues" evidence="1">
    <location>
        <begin position="806"/>
        <end position="816"/>
    </location>
</feature>
<feature type="compositionally biased region" description="Polar residues" evidence="1">
    <location>
        <begin position="1398"/>
        <end position="1412"/>
    </location>
</feature>
<name>A0AB34FTV5_9HYPO</name>
<feature type="region of interest" description="Disordered" evidence="1">
    <location>
        <begin position="1"/>
        <end position="469"/>
    </location>
</feature>
<feature type="region of interest" description="Disordered" evidence="1">
    <location>
        <begin position="537"/>
        <end position="783"/>
    </location>
</feature>
<feature type="compositionally biased region" description="Basic residues" evidence="1">
    <location>
        <begin position="430"/>
        <end position="442"/>
    </location>
</feature>
<dbReference type="InterPro" id="IPR056222">
    <property type="entry name" value="PH_23"/>
</dbReference>
<feature type="compositionally biased region" description="Basic and acidic residues" evidence="1">
    <location>
        <begin position="684"/>
        <end position="695"/>
    </location>
</feature>
<dbReference type="EMBL" id="JAQHRD010000004">
    <property type="protein sequence ID" value="KAJ6442263.1"/>
    <property type="molecule type" value="Genomic_DNA"/>
</dbReference>
<feature type="compositionally biased region" description="Polar residues" evidence="1">
    <location>
        <begin position="1639"/>
        <end position="1668"/>
    </location>
</feature>
<feature type="domain" description="PH" evidence="3">
    <location>
        <begin position="1030"/>
        <end position="1170"/>
    </location>
</feature>
<comment type="caution">
    <text evidence="5">The sequence shown here is derived from an EMBL/GenBank/DDBJ whole genome shotgun (WGS) entry which is preliminary data.</text>
</comment>
<evidence type="ECO:0000313" key="6">
    <source>
        <dbReference type="Proteomes" id="UP001163105"/>
    </source>
</evidence>
<dbReference type="InterPro" id="IPR056416">
    <property type="entry name" value="DH_2_fung"/>
</dbReference>
<dbReference type="Pfam" id="PF24340">
    <property type="entry name" value="DH_2"/>
    <property type="match status" value="1"/>
</dbReference>
<keyword evidence="6" id="KW-1185">Reference proteome</keyword>
<feature type="compositionally biased region" description="Polar residues" evidence="1">
    <location>
        <begin position="1232"/>
        <end position="1241"/>
    </location>
</feature>
<dbReference type="Proteomes" id="UP001163105">
    <property type="component" value="Unassembled WGS sequence"/>
</dbReference>
<reference evidence="5" key="1">
    <citation type="submission" date="2023-01" db="EMBL/GenBank/DDBJ databases">
        <title>The growth and conidiation of Purpureocillium lavendulum are regulated by nitrogen source and histone H3K14 acetylation.</title>
        <authorList>
            <person name="Tang P."/>
            <person name="Han J."/>
            <person name="Zhang C."/>
            <person name="Tang P."/>
            <person name="Qi F."/>
            <person name="Zhang K."/>
            <person name="Liang L."/>
        </authorList>
    </citation>
    <scope>NUCLEOTIDE SEQUENCE</scope>
    <source>
        <strain evidence="5">YMF1.00683</strain>
    </source>
</reference>
<evidence type="ECO:0000259" key="4">
    <source>
        <dbReference type="Pfam" id="PF24345"/>
    </source>
</evidence>
<feature type="compositionally biased region" description="Acidic residues" evidence="1">
    <location>
        <begin position="1355"/>
        <end position="1376"/>
    </location>
</feature>
<evidence type="ECO:0000259" key="2">
    <source>
        <dbReference type="Pfam" id="PF24340"/>
    </source>
</evidence>
<feature type="region of interest" description="Disordered" evidence="1">
    <location>
        <begin position="1632"/>
        <end position="1668"/>
    </location>
</feature>
<feature type="region of interest" description="Disordered" evidence="1">
    <location>
        <begin position="501"/>
        <end position="525"/>
    </location>
</feature>
<feature type="compositionally biased region" description="Low complexity" evidence="1">
    <location>
        <begin position="133"/>
        <end position="143"/>
    </location>
</feature>
<dbReference type="Pfam" id="PF24345">
    <property type="entry name" value="PH_24"/>
    <property type="match status" value="1"/>
</dbReference>
<feature type="compositionally biased region" description="Basic and acidic residues" evidence="1">
    <location>
        <begin position="568"/>
        <end position="598"/>
    </location>
</feature>
<feature type="compositionally biased region" description="Low complexity" evidence="1">
    <location>
        <begin position="37"/>
        <end position="65"/>
    </location>
</feature>
<protein>
    <submittedName>
        <fullName evidence="5">Mpv17 / PMP22 family domain-containing protein</fullName>
    </submittedName>
</protein>
<feature type="domain" description="DBL homology" evidence="2">
    <location>
        <begin position="822"/>
        <end position="1016"/>
    </location>
</feature>
<evidence type="ECO:0000259" key="3">
    <source>
        <dbReference type="Pfam" id="PF24344"/>
    </source>
</evidence>
<feature type="compositionally biased region" description="Basic residues" evidence="1">
    <location>
        <begin position="175"/>
        <end position="185"/>
    </location>
</feature>
<sequence length="1805" mass="196774">MPSSNQPTDDDVSIPHPRDDARSSDDGPTTPKPKKQPSPGATPKSAPAAAGTGAAAAAAAAAAASRPRSNSKKPEPTLLVDFLKGRPSPARQAAERRRRQSVEAVKAELRQEMRQGSVRKLQPPGGVRDRVSAWQRANASAAAKGDPDDAATEPPDVAFAGDDVESVTEEDRIRIRMRQKRRPPPRVKPVVHNDTDPSASTTNTADETPDSRPNAPPKKRVVSDEHWRKPKAHKNGLRKVSPKASKSPSPNPIPADFVQRSAPNPNVSGKIKAWASKVEIPDAPPPRSYRSTHSRKSARSEATSDGADTSSQTTAKHGVRPLDDDGIRVTPQKLDDGIRVTGSNPVAPNTDGARVRPMSAGFAKKKTADAPLASRARSKTTTSERGGSDRIVVEESDLSRTTQTKSQSNSDYIEVIEEPDSLLDTPTKRPASRRRLSPKPRPKSMADTSKLSTEPSSLEDEGSNLSSAYNASDLSSMANKSVADISGDIPFGHSAFSELDLSLNKTRPKRPKVDRNSSLKGMPNVFKKVVEEGKKMIHDINEPPKASVANKPPSIEKWLNNTVDPFVDDSKATQKPAEKHQKTEEAKSRRRASQEVRPRQSTPKTEDAEDQENTAPLTESTDTVTEVTPKAKADNGLKRSRATRSSSSPLKPGVRRPFFGVLKEAFQGESSGQSYPKTYQGQEPRSDYDDTDSYHSSDYTSGGLTDIRDEEDTPKMAGPRYKPPTNGRHELSTILSEDDSSALGSDLTDNSQSTLTQSTVLTKDSEPTKPQNHAPGLKRRLTRHSDLVSVLSLPDNSTIPSGIRNNRSRPSLRKTRTGSSDVMSDELLRELVDDENLYLRELKTLVDGVIPVLLTHVVNGTNSTELFGAGSSSKDGLSKSVVNMGVALEKLKNAHRKAPTSDIRRLANWAHGVVPIYNSYLSAWRLGFEDVVVNLAPGQLDDEDSLLNALPRNERGDIVDSTGERVAVAHLLKRPLIRVKQMTKFIKCVDAIVDSNDTHELLRDFEALQDKARRRHREETARMTDQDAINTDTTRARELRTLGAAGAITIDPSRQVNAKDIFALDLTHSNGQRLECQVELVHRDNQKHADEGDLLIRETGEGRRCFLLFAPVPMSMVSARTGDGELDMVVMIRGVHNGKSWHELITLSADSEDQILDWLDILPLSPVPPREPEPSEVGEPEPTTPRGPTDMPVGARVPLPESPRSPISKDFAPPTDDRRSLPSRYRPHRATMPSSFPSQASPKLGDPVKTPTKDAEEERSRPLSESMRPDPRSLRGESAPPNTTPFRDDGAPPPPVHRTLSVSAKPADKSTSQQQSPPLLQPPTDANNSERIRRRGSSPLKHEYLPSDVSSVSEEFSDESDAESSDDDIESIDIPETELGVSINKDVRAPPVGESLLSASDCSLTPSNSASQAGLHGPKTADENAARFVASISRWSDKGQWKDLSSNACSIVVTAGLIEVYPFRNGEHKKTDKPVLALDLTPLVLIRQSTALDLEIRSSVQPHSSLYEHYSGGNFRFRCPNHPECQGLYMAVHKARLNNQKFIQLENEARFKSFGEQRAPVENEGSTSSRRRSWFGRKNSYRSSVRAPSHDGASTTPSSTPSASSFLKRLTGGGNLSFNLARSSVDRQSLRSGGDSLYTLGSSSASGTPPRSPSVSVENSGRNTPSLNPDSIRIRLHLLVGAAKWEDYGNCSLQIRRPPPGWRQALRADHGLEKRVTATTLPKKESEQARIVLDAVLGSGCFSPMGSRGIVCGVWEEVRNGDGVVGMVPATGATGGNIKKWCFQFANAPEASWVLRLVHQEVVRA</sequence>
<feature type="compositionally biased region" description="Low complexity" evidence="1">
    <location>
        <begin position="1593"/>
        <end position="1605"/>
    </location>
</feature>
<feature type="compositionally biased region" description="Polar residues" evidence="1">
    <location>
        <begin position="613"/>
        <end position="626"/>
    </location>
</feature>
<organism evidence="5 6">
    <name type="scientific">Purpureocillium lavendulum</name>
    <dbReference type="NCBI Taxonomy" id="1247861"/>
    <lineage>
        <taxon>Eukaryota</taxon>
        <taxon>Fungi</taxon>
        <taxon>Dikarya</taxon>
        <taxon>Ascomycota</taxon>
        <taxon>Pezizomycotina</taxon>
        <taxon>Sordariomycetes</taxon>
        <taxon>Hypocreomycetidae</taxon>
        <taxon>Hypocreales</taxon>
        <taxon>Ophiocordycipitaceae</taxon>
        <taxon>Purpureocillium</taxon>
    </lineage>
</organism>
<feature type="compositionally biased region" description="Basic and acidic residues" evidence="1">
    <location>
        <begin position="16"/>
        <end position="25"/>
    </location>
</feature>
<accession>A0AB34FTV5</accession>
<feature type="compositionally biased region" description="Low complexity" evidence="1">
    <location>
        <begin position="1310"/>
        <end position="1324"/>
    </location>
</feature>
<feature type="compositionally biased region" description="Polar residues" evidence="1">
    <location>
        <begin position="446"/>
        <end position="456"/>
    </location>
</feature>
<feature type="region of interest" description="Disordered" evidence="1">
    <location>
        <begin position="1556"/>
        <end position="1607"/>
    </location>
</feature>
<gene>
    <name evidence="5" type="ORF">O9K51_05817</name>
</gene>
<feature type="compositionally biased region" description="Low complexity" evidence="1">
    <location>
        <begin position="1180"/>
        <end position="1189"/>
    </location>
</feature>
<evidence type="ECO:0000313" key="5">
    <source>
        <dbReference type="EMBL" id="KAJ6442263.1"/>
    </source>
</evidence>
<evidence type="ECO:0000256" key="1">
    <source>
        <dbReference type="SAM" id="MobiDB-lite"/>
    </source>
</evidence>
<feature type="region of interest" description="Disordered" evidence="1">
    <location>
        <begin position="798"/>
        <end position="820"/>
    </location>
</feature>
<feature type="domain" description="PH" evidence="4">
    <location>
        <begin position="1419"/>
        <end position="1551"/>
    </location>
</feature>
<feature type="compositionally biased region" description="Polar residues" evidence="1">
    <location>
        <begin position="300"/>
        <end position="315"/>
    </location>
</feature>
<feature type="region of interest" description="Disordered" evidence="1">
    <location>
        <begin position="1398"/>
        <end position="1419"/>
    </location>
</feature>
<feature type="compositionally biased region" description="Polar residues" evidence="1">
    <location>
        <begin position="196"/>
        <end position="206"/>
    </location>
</feature>
<feature type="compositionally biased region" description="Basic and acidic residues" evidence="1">
    <location>
        <begin position="1251"/>
        <end position="1275"/>
    </location>
</feature>
<feature type="compositionally biased region" description="Basic residues" evidence="1">
    <location>
        <begin position="228"/>
        <end position="241"/>
    </location>
</feature>
<feature type="compositionally biased region" description="Low complexity" evidence="1">
    <location>
        <begin position="751"/>
        <end position="762"/>
    </location>
</feature>
<feature type="compositionally biased region" description="Polar residues" evidence="1">
    <location>
        <begin position="399"/>
        <end position="411"/>
    </location>
</feature>
<feature type="compositionally biased region" description="Polar residues" evidence="1">
    <location>
        <begin position="668"/>
        <end position="683"/>
    </location>
</feature>
<dbReference type="InterPro" id="IPR056223">
    <property type="entry name" value="PH_24"/>
</dbReference>
<dbReference type="Pfam" id="PF24344">
    <property type="entry name" value="PH_23"/>
    <property type="match status" value="1"/>
</dbReference>
<feature type="compositionally biased region" description="Basic and acidic residues" evidence="1">
    <location>
        <begin position="320"/>
        <end position="338"/>
    </location>
</feature>